<organism evidence="3 4">
    <name type="scientific">Meloidogyne enterolobii</name>
    <name type="common">Root-knot nematode worm</name>
    <name type="synonym">Meloidogyne mayaguensis</name>
    <dbReference type="NCBI Taxonomy" id="390850"/>
    <lineage>
        <taxon>Eukaryota</taxon>
        <taxon>Metazoa</taxon>
        <taxon>Ecdysozoa</taxon>
        <taxon>Nematoda</taxon>
        <taxon>Chromadorea</taxon>
        <taxon>Rhabditida</taxon>
        <taxon>Tylenchina</taxon>
        <taxon>Tylenchomorpha</taxon>
        <taxon>Tylenchoidea</taxon>
        <taxon>Meloidogynidae</taxon>
        <taxon>Meloidogyninae</taxon>
        <taxon>Meloidogyne</taxon>
    </lineage>
</organism>
<keyword evidence="2" id="KW-0472">Membrane</keyword>
<keyword evidence="1" id="KW-0175">Coiled coil</keyword>
<sequence length="398" mass="47794">MEKDYNQCVNKLEVDNNKNLTNIQNNFDQKIKLFQKEVTNKMEQKYKENYQSLELKILKIEEENKDKITNLEQIIKQKDEKIFEEEIKRQMIEIERDHYKHLLDIQDKCDQKIRQIQNEIKQIKTEIEANIEIIGQKNDEKYQQFETENKNKIENLKKIINEKEIIISTIGRDITRMDQIIQSLEIKIKQNEKEYLNKIEELEEDIQQKGEKINSLDIQNKKAEEINNEMNKKLDKIINEQKNLINFVFNPKYIQIKNKWKEIDDRYKCCEENCVNTNSPTGKCKKGNGFVEIINETDIKYNKCIEGKGQNMNAQLDAEIRLNKPKNDCILPLHFTIMKLKSKRKEMVIHRLVLEIQKNILHWEMVVGFSIFLLQILKLFHFKFLHFHGMMEIFLVVD</sequence>
<feature type="coiled-coil region" evidence="1">
    <location>
        <begin position="106"/>
        <end position="243"/>
    </location>
</feature>
<gene>
    <name evidence="3" type="ORF">MENT_LOCUS15856</name>
</gene>
<evidence type="ECO:0000313" key="4">
    <source>
        <dbReference type="Proteomes" id="UP000580250"/>
    </source>
</evidence>
<evidence type="ECO:0000313" key="3">
    <source>
        <dbReference type="EMBL" id="CAD2163174.1"/>
    </source>
</evidence>
<keyword evidence="2" id="KW-1133">Transmembrane helix</keyword>
<reference evidence="3 4" key="1">
    <citation type="submission" date="2020-08" db="EMBL/GenBank/DDBJ databases">
        <authorList>
            <person name="Koutsovoulos G."/>
            <person name="Danchin GJ E."/>
        </authorList>
    </citation>
    <scope>NUCLEOTIDE SEQUENCE [LARGE SCALE GENOMIC DNA]</scope>
</reference>
<keyword evidence="2" id="KW-0812">Transmembrane</keyword>
<evidence type="ECO:0000256" key="2">
    <source>
        <dbReference type="SAM" id="Phobius"/>
    </source>
</evidence>
<feature type="coiled-coil region" evidence="1">
    <location>
        <begin position="43"/>
        <end position="81"/>
    </location>
</feature>
<accession>A0A6V7UQ90</accession>
<proteinExistence type="predicted"/>
<feature type="transmembrane region" description="Helical" evidence="2">
    <location>
        <begin position="360"/>
        <end position="380"/>
    </location>
</feature>
<name>A0A6V7UQ90_MELEN</name>
<dbReference type="Proteomes" id="UP000580250">
    <property type="component" value="Unassembled WGS sequence"/>
</dbReference>
<dbReference type="EMBL" id="CAJEWN010000096">
    <property type="protein sequence ID" value="CAD2163174.1"/>
    <property type="molecule type" value="Genomic_DNA"/>
</dbReference>
<dbReference type="AlphaFoldDB" id="A0A6V7UQ90"/>
<evidence type="ECO:0000256" key="1">
    <source>
        <dbReference type="SAM" id="Coils"/>
    </source>
</evidence>
<comment type="caution">
    <text evidence="3">The sequence shown here is derived from an EMBL/GenBank/DDBJ whole genome shotgun (WGS) entry which is preliminary data.</text>
</comment>
<protein>
    <submittedName>
        <fullName evidence="3">Uncharacterized protein</fullName>
    </submittedName>
</protein>